<dbReference type="Proteomes" id="UP000230750">
    <property type="component" value="Unassembled WGS sequence"/>
</dbReference>
<dbReference type="Pfam" id="PF14737">
    <property type="entry name" value="DUF4470"/>
    <property type="match status" value="1"/>
</dbReference>
<organism evidence="2 3">
    <name type="scientific">Stichopus japonicus</name>
    <name type="common">Sea cucumber</name>
    <dbReference type="NCBI Taxonomy" id="307972"/>
    <lineage>
        <taxon>Eukaryota</taxon>
        <taxon>Metazoa</taxon>
        <taxon>Echinodermata</taxon>
        <taxon>Eleutherozoa</taxon>
        <taxon>Echinozoa</taxon>
        <taxon>Holothuroidea</taxon>
        <taxon>Aspidochirotacea</taxon>
        <taxon>Aspidochirotida</taxon>
        <taxon>Stichopodidae</taxon>
        <taxon>Apostichopus</taxon>
    </lineage>
</organism>
<sequence>MGDYPFYFSNSFANDLLNLQSNEMKGGQSVLKNVSILLPACGDLRHVMKTVESLPDDFNGSLKFVLNDIDPFSMARNVLLLFLITSCQAEEVSNVSTIWLSFQLPRKDYLLLQETLSKLIKMNSSHLKMKTGGMIDVNEQSYKAMREVWDEWRRYSCQIGTESGAKLYEERNAIFDSDPWVSVGLRGLLHDVPQQHASSVKKWFDDGVILPDAHAENTVTHYNPTFTGRGWGDKHAEAKGKGKLPKLSDVSNRRGLLMRDFRKGGESCCPFNQRVAVRTVNMLKGDVRTLEWHRAPKE</sequence>
<gene>
    <name evidence="2" type="ORF">BSL78_10884</name>
</gene>
<protein>
    <recommendedName>
        <fullName evidence="1">DUF4470 domain-containing protein</fullName>
    </recommendedName>
</protein>
<name>A0A2G8KW73_STIJA</name>
<accession>A0A2G8KW73</accession>
<feature type="domain" description="DUF4470" evidence="1">
    <location>
        <begin position="8"/>
        <end position="103"/>
    </location>
</feature>
<evidence type="ECO:0000259" key="1">
    <source>
        <dbReference type="Pfam" id="PF14737"/>
    </source>
</evidence>
<dbReference type="EMBL" id="MRZV01000338">
    <property type="protein sequence ID" value="PIK52222.1"/>
    <property type="molecule type" value="Genomic_DNA"/>
</dbReference>
<dbReference type="InterPro" id="IPR027974">
    <property type="entry name" value="DUF4470"/>
</dbReference>
<dbReference type="OrthoDB" id="5282002at2759"/>
<reference evidence="2 3" key="1">
    <citation type="journal article" date="2017" name="PLoS Biol.">
        <title>The sea cucumber genome provides insights into morphological evolution and visceral regeneration.</title>
        <authorList>
            <person name="Zhang X."/>
            <person name="Sun L."/>
            <person name="Yuan J."/>
            <person name="Sun Y."/>
            <person name="Gao Y."/>
            <person name="Zhang L."/>
            <person name="Li S."/>
            <person name="Dai H."/>
            <person name="Hamel J.F."/>
            <person name="Liu C."/>
            <person name="Yu Y."/>
            <person name="Liu S."/>
            <person name="Lin W."/>
            <person name="Guo K."/>
            <person name="Jin S."/>
            <person name="Xu P."/>
            <person name="Storey K.B."/>
            <person name="Huan P."/>
            <person name="Zhang T."/>
            <person name="Zhou Y."/>
            <person name="Zhang J."/>
            <person name="Lin C."/>
            <person name="Li X."/>
            <person name="Xing L."/>
            <person name="Huo D."/>
            <person name="Sun M."/>
            <person name="Wang L."/>
            <person name="Mercier A."/>
            <person name="Li F."/>
            <person name="Yang H."/>
            <person name="Xiang J."/>
        </authorList>
    </citation>
    <scope>NUCLEOTIDE SEQUENCE [LARGE SCALE GENOMIC DNA]</scope>
    <source>
        <strain evidence="2">Shaxun</strain>
        <tissue evidence="2">Muscle</tissue>
    </source>
</reference>
<comment type="caution">
    <text evidence="2">The sequence shown here is derived from an EMBL/GenBank/DDBJ whole genome shotgun (WGS) entry which is preliminary data.</text>
</comment>
<dbReference type="AlphaFoldDB" id="A0A2G8KW73"/>
<proteinExistence type="predicted"/>
<evidence type="ECO:0000313" key="3">
    <source>
        <dbReference type="Proteomes" id="UP000230750"/>
    </source>
</evidence>
<dbReference type="STRING" id="307972.A0A2G8KW73"/>
<keyword evidence="3" id="KW-1185">Reference proteome</keyword>
<evidence type="ECO:0000313" key="2">
    <source>
        <dbReference type="EMBL" id="PIK52222.1"/>
    </source>
</evidence>